<dbReference type="SUPFAM" id="SSF57884">
    <property type="entry name" value="Ada DNA repair protein, N-terminal domain (N-Ada 10)"/>
    <property type="match status" value="1"/>
</dbReference>
<sequence>MIRHVELGATPISRLRTLSALVGIGRVSLGGNRPGKIYGLLTCRAGKRMNVANRVFFSDEAEAILAGFRPCAVCLPAQYKAWQREQ</sequence>
<reference evidence="3 4" key="1">
    <citation type="journal article" date="2014" name="Curr. Microbiol.">
        <title>Spirosoma radiotolerans sp. nov., a gamma-radiation-resistant bacterium isolated from gamma ray-irradiated soil.</title>
        <authorList>
            <person name="Lee J.J."/>
            <person name="Srinivasan S."/>
            <person name="Lim S."/>
            <person name="Joe M."/>
            <person name="Im S."/>
            <person name="Bae S.I."/>
            <person name="Park K.R."/>
            <person name="Han J.H."/>
            <person name="Park S.H."/>
            <person name="Joo B.M."/>
            <person name="Park S.J."/>
            <person name="Kim M.K."/>
        </authorList>
    </citation>
    <scope>NUCLEOTIDE SEQUENCE [LARGE SCALE GENOMIC DNA]</scope>
    <source>
        <strain evidence="3 4">DG5A</strain>
    </source>
</reference>
<evidence type="ECO:0000313" key="3">
    <source>
        <dbReference type="EMBL" id="AKD54560.1"/>
    </source>
</evidence>
<protein>
    <submittedName>
        <fullName evidence="3">Metal-binding protein</fullName>
    </submittedName>
</protein>
<dbReference type="AlphaFoldDB" id="A0A0E3ZTD5"/>
<dbReference type="GO" id="GO:0003677">
    <property type="term" value="F:DNA binding"/>
    <property type="evidence" value="ECO:0007669"/>
    <property type="project" value="InterPro"/>
</dbReference>
<dbReference type="Pfam" id="PF02805">
    <property type="entry name" value="Ada_Zn_binding"/>
    <property type="match status" value="1"/>
</dbReference>
<keyword evidence="1" id="KW-0010">Activator</keyword>
<dbReference type="KEGG" id="srd:SD10_06190"/>
<gene>
    <name evidence="3" type="ORF">SD10_06190</name>
</gene>
<dbReference type="GO" id="GO:0006355">
    <property type="term" value="P:regulation of DNA-templated transcription"/>
    <property type="evidence" value="ECO:0007669"/>
    <property type="project" value="InterPro"/>
</dbReference>
<feature type="domain" description="Ada DNA repair metal-binding" evidence="2">
    <location>
        <begin position="31"/>
        <end position="76"/>
    </location>
</feature>
<dbReference type="Gene3D" id="3.40.10.10">
    <property type="entry name" value="DNA Methylphosphotriester Repair Domain"/>
    <property type="match status" value="1"/>
</dbReference>
<evidence type="ECO:0000259" key="2">
    <source>
        <dbReference type="Pfam" id="PF02805"/>
    </source>
</evidence>
<dbReference type="PATRIC" id="fig|1379870.5.peg.1340"/>
<evidence type="ECO:0000313" key="4">
    <source>
        <dbReference type="Proteomes" id="UP000033054"/>
    </source>
</evidence>
<accession>A0A0E3ZTD5</accession>
<evidence type="ECO:0000256" key="1">
    <source>
        <dbReference type="ARBA" id="ARBA00023159"/>
    </source>
</evidence>
<dbReference type="HOGENOM" id="CLU_2566016_0_0_10"/>
<dbReference type="GO" id="GO:0008270">
    <property type="term" value="F:zinc ion binding"/>
    <property type="evidence" value="ECO:0007669"/>
    <property type="project" value="InterPro"/>
</dbReference>
<dbReference type="GO" id="GO:0006281">
    <property type="term" value="P:DNA repair"/>
    <property type="evidence" value="ECO:0007669"/>
    <property type="project" value="InterPro"/>
</dbReference>
<name>A0A0E3ZTD5_9BACT</name>
<keyword evidence="4" id="KW-1185">Reference proteome</keyword>
<dbReference type="InterPro" id="IPR004026">
    <property type="entry name" value="Ada_DNA_repair_Zn-bd"/>
</dbReference>
<dbReference type="EMBL" id="CP010429">
    <property type="protein sequence ID" value="AKD54560.1"/>
    <property type="molecule type" value="Genomic_DNA"/>
</dbReference>
<dbReference type="InterPro" id="IPR035451">
    <property type="entry name" value="Ada-like_dom_sf"/>
</dbReference>
<proteinExistence type="predicted"/>
<dbReference type="OrthoDB" id="894286at2"/>
<dbReference type="STRING" id="1379870.SD10_06190"/>
<dbReference type="RefSeq" id="WP_046376159.1">
    <property type="nucleotide sequence ID" value="NZ_CP010429.1"/>
</dbReference>
<organism evidence="3 4">
    <name type="scientific">Spirosoma radiotolerans</name>
    <dbReference type="NCBI Taxonomy" id="1379870"/>
    <lineage>
        <taxon>Bacteria</taxon>
        <taxon>Pseudomonadati</taxon>
        <taxon>Bacteroidota</taxon>
        <taxon>Cytophagia</taxon>
        <taxon>Cytophagales</taxon>
        <taxon>Cytophagaceae</taxon>
        <taxon>Spirosoma</taxon>
    </lineage>
</organism>
<dbReference type="GO" id="GO:0008168">
    <property type="term" value="F:methyltransferase activity"/>
    <property type="evidence" value="ECO:0007669"/>
    <property type="project" value="InterPro"/>
</dbReference>
<dbReference type="Proteomes" id="UP000033054">
    <property type="component" value="Chromosome"/>
</dbReference>